<feature type="compositionally biased region" description="Basic and acidic residues" evidence="1">
    <location>
        <begin position="23"/>
        <end position="44"/>
    </location>
</feature>
<comment type="caution">
    <text evidence="2">The sequence shown here is derived from an EMBL/GenBank/DDBJ whole genome shotgun (WGS) entry which is preliminary data.</text>
</comment>
<name>A0A5N7MU27_9HYPH</name>
<organism evidence="2 3">
    <name type="scientific">Microvirga tunisiensis</name>
    <dbReference type="NCBI Taxonomy" id="2108360"/>
    <lineage>
        <taxon>Bacteria</taxon>
        <taxon>Pseudomonadati</taxon>
        <taxon>Pseudomonadota</taxon>
        <taxon>Alphaproteobacteria</taxon>
        <taxon>Hyphomicrobiales</taxon>
        <taxon>Methylobacteriaceae</taxon>
        <taxon>Microvirga</taxon>
    </lineage>
</organism>
<proteinExistence type="predicted"/>
<dbReference type="Proteomes" id="UP000403266">
    <property type="component" value="Unassembled WGS sequence"/>
</dbReference>
<evidence type="ECO:0000313" key="2">
    <source>
        <dbReference type="EMBL" id="MPR30388.1"/>
    </source>
</evidence>
<dbReference type="AlphaFoldDB" id="A0A5N7MU27"/>
<accession>A0A5N7MU27</accession>
<protein>
    <submittedName>
        <fullName evidence="2">Uncharacterized protein</fullName>
    </submittedName>
</protein>
<dbReference type="RefSeq" id="WP_152717232.1">
    <property type="nucleotide sequence ID" value="NZ_VOSJ01000394.1"/>
</dbReference>
<keyword evidence="3" id="KW-1185">Reference proteome</keyword>
<evidence type="ECO:0000313" key="3">
    <source>
        <dbReference type="Proteomes" id="UP000403266"/>
    </source>
</evidence>
<gene>
    <name evidence="2" type="ORF">FS320_36560</name>
</gene>
<feature type="region of interest" description="Disordered" evidence="1">
    <location>
        <begin position="1"/>
        <end position="52"/>
    </location>
</feature>
<sequence length="102" mass="11806">MLPGETITDLRMTHLSNTAPMRGVDDSPTNEKPHLEHGSREPARWKGIMRKNQKGPYPRRMYIELCRNFASVKIPLVPLHQVYERTKSVPFVRTTHDQLIVS</sequence>
<reference evidence="2 3" key="1">
    <citation type="journal article" date="2019" name="Syst. Appl. Microbiol.">
        <title>Microvirga tunisiensis sp. nov., a root nodule symbiotic bacterium isolated from Lupinus micranthus and L. luteus grown in Northern Tunisia.</title>
        <authorList>
            <person name="Msaddak A."/>
            <person name="Rejili M."/>
            <person name="Duran D."/>
            <person name="Mars M."/>
            <person name="Palacios J.M."/>
            <person name="Ruiz-Argueso T."/>
            <person name="Rey L."/>
            <person name="Imperial J."/>
        </authorList>
    </citation>
    <scope>NUCLEOTIDE SEQUENCE [LARGE SCALE GENOMIC DNA]</scope>
    <source>
        <strain evidence="2 3">Lmie10</strain>
    </source>
</reference>
<dbReference type="EMBL" id="VOSK01000361">
    <property type="protein sequence ID" value="MPR30388.1"/>
    <property type="molecule type" value="Genomic_DNA"/>
</dbReference>
<evidence type="ECO:0000256" key="1">
    <source>
        <dbReference type="SAM" id="MobiDB-lite"/>
    </source>
</evidence>